<protein>
    <submittedName>
        <fullName evidence="1">(California timema) hypothetical protein</fullName>
    </submittedName>
</protein>
<organism evidence="1">
    <name type="scientific">Timema californicum</name>
    <name type="common">California timema</name>
    <name type="synonym">Walking stick</name>
    <dbReference type="NCBI Taxonomy" id="61474"/>
    <lineage>
        <taxon>Eukaryota</taxon>
        <taxon>Metazoa</taxon>
        <taxon>Ecdysozoa</taxon>
        <taxon>Arthropoda</taxon>
        <taxon>Hexapoda</taxon>
        <taxon>Insecta</taxon>
        <taxon>Pterygota</taxon>
        <taxon>Neoptera</taxon>
        <taxon>Polyneoptera</taxon>
        <taxon>Phasmatodea</taxon>
        <taxon>Timematodea</taxon>
        <taxon>Timematoidea</taxon>
        <taxon>Timematidae</taxon>
        <taxon>Timema</taxon>
    </lineage>
</organism>
<accession>A0A7R9J175</accession>
<gene>
    <name evidence="1" type="ORF">TCMB3V08_LOCUS3441</name>
</gene>
<name>A0A7R9J175_TIMCA</name>
<reference evidence="1" key="1">
    <citation type="submission" date="2020-11" db="EMBL/GenBank/DDBJ databases">
        <authorList>
            <person name="Tran Van P."/>
        </authorList>
    </citation>
    <scope>NUCLEOTIDE SEQUENCE</scope>
</reference>
<evidence type="ECO:0000313" key="1">
    <source>
        <dbReference type="EMBL" id="CAD7570749.1"/>
    </source>
</evidence>
<sequence length="309" mass="33828">MEYSIYSLKLNVSTSVAIHQFMKNIQKSFYGTVRITVPATSRLYSGVLQATKGQRSKAQFSVALQIFHPHPLFLHCTPHTLLIYRGGGKQFRIKPPPVHPTEIRTLISPSSAVELYTTSALANYATEAVHPTEIRTSISPSSAVDLNTTSALANYATEADNHATGKPCQTRLTTACLPTPANNRNYQIPKPSATRTCQCPQLDAVPQTVTSPQLEINPQLDAVPKMVASPQLDAVPQMVTSPQLDVNPQLDAVPQMVTSPQLDASPQLTAAHTPFLSLTSLGRDIYRRNEGFLRFDYAEALSILFVCKL</sequence>
<dbReference type="EMBL" id="OE180188">
    <property type="protein sequence ID" value="CAD7570749.1"/>
    <property type="molecule type" value="Genomic_DNA"/>
</dbReference>
<dbReference type="AlphaFoldDB" id="A0A7R9J175"/>
<proteinExistence type="predicted"/>